<dbReference type="Gene3D" id="1.20.1600.10">
    <property type="entry name" value="Outer membrane efflux proteins (OEP)"/>
    <property type="match status" value="1"/>
</dbReference>
<dbReference type="InterPro" id="IPR010131">
    <property type="entry name" value="MdtP/NodT-like"/>
</dbReference>
<dbReference type="EMBL" id="FOFS01000010">
    <property type="protein sequence ID" value="SEQ75720.1"/>
    <property type="molecule type" value="Genomic_DNA"/>
</dbReference>
<proteinExistence type="inferred from homology"/>
<keyword evidence="4" id="KW-1185">Reference proteome</keyword>
<dbReference type="PANTHER" id="PTHR30203">
    <property type="entry name" value="OUTER MEMBRANE CATION EFFLUX PROTEIN"/>
    <property type="match status" value="1"/>
</dbReference>
<dbReference type="GO" id="GO:0015562">
    <property type="term" value="F:efflux transmembrane transporter activity"/>
    <property type="evidence" value="ECO:0007669"/>
    <property type="project" value="InterPro"/>
</dbReference>
<name>A0A1H9IMA2_9GAMM</name>
<dbReference type="SUPFAM" id="SSF56954">
    <property type="entry name" value="Outer membrane efflux proteins (OEP)"/>
    <property type="match status" value="1"/>
</dbReference>
<feature type="chain" id="PRO_5011548614" evidence="2">
    <location>
        <begin position="25"/>
        <end position="422"/>
    </location>
</feature>
<evidence type="ECO:0000256" key="2">
    <source>
        <dbReference type="SAM" id="SignalP"/>
    </source>
</evidence>
<evidence type="ECO:0000256" key="1">
    <source>
        <dbReference type="ARBA" id="ARBA00007613"/>
    </source>
</evidence>
<gene>
    <name evidence="3" type="ORF">SAMN04488038_11098</name>
</gene>
<organism evidence="3 4">
    <name type="scientific">Solimonas aquatica</name>
    <dbReference type="NCBI Taxonomy" id="489703"/>
    <lineage>
        <taxon>Bacteria</taxon>
        <taxon>Pseudomonadati</taxon>
        <taxon>Pseudomonadota</taxon>
        <taxon>Gammaproteobacteria</taxon>
        <taxon>Nevskiales</taxon>
        <taxon>Nevskiaceae</taxon>
        <taxon>Solimonas</taxon>
    </lineage>
</organism>
<protein>
    <submittedName>
        <fullName evidence="3">Outer membrane protein, cobalt-zinc-cadmium efflux system</fullName>
    </submittedName>
</protein>
<evidence type="ECO:0000313" key="4">
    <source>
        <dbReference type="Proteomes" id="UP000199233"/>
    </source>
</evidence>
<dbReference type="STRING" id="489703.SAMN04488038_11098"/>
<dbReference type="Proteomes" id="UP000199233">
    <property type="component" value="Unassembled WGS sequence"/>
</dbReference>
<comment type="similarity">
    <text evidence="1">Belongs to the outer membrane factor (OMF) (TC 1.B.17) family.</text>
</comment>
<dbReference type="RefSeq" id="WP_093287043.1">
    <property type="nucleotide sequence ID" value="NZ_FOFS01000010.1"/>
</dbReference>
<accession>A0A1H9IMA2</accession>
<dbReference type="AlphaFoldDB" id="A0A1H9IMA2"/>
<sequence>MSSLSKAGRSLALLALACQTLLYAQPPAEAPPEPAQLSLPAAAQLALRFNPELAKFGYDRQALQGRQTQAGLRPNPELGLEFDNFAGSGAAREITLRLSQAIEIGGKRDARLNQSQRLLDRLDAEQSLAQLEVLAETTRRFIDVVETQQQLRLAERGVDYAQQSLAAARRRVAVGAASSLEINRAQIAQERALLEREHQEHLLSTLRRKLSEQWGRSEAQFEAAQAQLLELPEVPDYSELLARLRRSPDFARFDLERRLREADLRLAQAKAHGDPVLSAGLRRTDSAGDVAMVASLLMPLPFANRNQGAIAEARALRERVDTEQQAAQVRSEVVLYDMLQELRHARTVVESLQTTLLPQAEEALTLTRRGYANGRYSQLDLIDAQRTRLELERELIANAADYHRYLAAVERMTALAPAAAAP</sequence>
<reference evidence="3 4" key="1">
    <citation type="submission" date="2016-10" db="EMBL/GenBank/DDBJ databases">
        <authorList>
            <person name="de Groot N.N."/>
        </authorList>
    </citation>
    <scope>NUCLEOTIDE SEQUENCE [LARGE SCALE GENOMIC DNA]</scope>
    <source>
        <strain evidence="3 4">DSM 25927</strain>
    </source>
</reference>
<dbReference type="InterPro" id="IPR003423">
    <property type="entry name" value="OMP_efflux"/>
</dbReference>
<feature type="signal peptide" evidence="2">
    <location>
        <begin position="1"/>
        <end position="24"/>
    </location>
</feature>
<dbReference type="PANTHER" id="PTHR30203:SF24">
    <property type="entry name" value="BLR4935 PROTEIN"/>
    <property type="match status" value="1"/>
</dbReference>
<dbReference type="OrthoDB" id="9791261at2"/>
<keyword evidence="2" id="KW-0732">Signal</keyword>
<dbReference type="Pfam" id="PF02321">
    <property type="entry name" value="OEP"/>
    <property type="match status" value="1"/>
</dbReference>
<evidence type="ECO:0000313" key="3">
    <source>
        <dbReference type="EMBL" id="SEQ75720.1"/>
    </source>
</evidence>